<proteinExistence type="predicted"/>
<organism evidence="1">
    <name type="scientific">marine metagenome</name>
    <dbReference type="NCBI Taxonomy" id="408172"/>
    <lineage>
        <taxon>unclassified sequences</taxon>
        <taxon>metagenomes</taxon>
        <taxon>ecological metagenomes</taxon>
    </lineage>
</organism>
<sequence>MICLHIVMRKFIQITLIIISCLSGQDSSSANGSIVETGIFLKDLHFDWKLPHKDNGTFYSIDLHEFKFGFSDLNFSQEQKGSKHKINTRISGPNLKIDQLVLNAKITSKNWLTRERIRRLEERQENPKSALYLIANAIDLYKVDLEENPKSLNDLYVNQYLNLDAYPFDDPKWSYSFTIPEQIIAQPTQINPITETKPLILDWNTRELKFDSIQDSLYKVPFVQWDYLLDIQSISQLFSSKLEIDLSPDKTAFDLLLKRGQFKLDNISFTATPGDQLTNRSQVFLPSLNLETNNLALSGGLKSKPIIHQGQGKFSLRNFEIKIPDDLREEPEIQAMIETLGIWNNSLKIRLVELELNLLNEHTGEISFIFQTPFIKISVDGDFSIRQDQIHPEILLHQMEIKIHPIALGVRKWIREWERKNGRSLKRKGATVILKVEGSLDNPVIHGMD</sequence>
<evidence type="ECO:0000313" key="1">
    <source>
        <dbReference type="EMBL" id="SVB04656.1"/>
    </source>
</evidence>
<reference evidence="1" key="1">
    <citation type="submission" date="2018-05" db="EMBL/GenBank/DDBJ databases">
        <authorList>
            <person name="Lanie J.A."/>
            <person name="Ng W.-L."/>
            <person name="Kazmierczak K.M."/>
            <person name="Andrzejewski T.M."/>
            <person name="Davidsen T.M."/>
            <person name="Wayne K.J."/>
            <person name="Tettelin H."/>
            <person name="Glass J.I."/>
            <person name="Rusch D."/>
            <person name="Podicherti R."/>
            <person name="Tsui H.-C.T."/>
            <person name="Winkler M.E."/>
        </authorList>
    </citation>
    <scope>NUCLEOTIDE SEQUENCE</scope>
</reference>
<dbReference type="EMBL" id="UINC01026712">
    <property type="protein sequence ID" value="SVB04656.1"/>
    <property type="molecule type" value="Genomic_DNA"/>
</dbReference>
<accession>A0A382AT07</accession>
<gene>
    <name evidence="1" type="ORF">METZ01_LOCUS157510</name>
</gene>
<dbReference type="AlphaFoldDB" id="A0A382AT07"/>
<name>A0A382AT07_9ZZZZ</name>
<protein>
    <submittedName>
        <fullName evidence="1">Uncharacterized protein</fullName>
    </submittedName>
</protein>